<keyword evidence="3" id="KW-1185">Reference proteome</keyword>
<keyword evidence="1" id="KW-0472">Membrane</keyword>
<keyword evidence="1" id="KW-1133">Transmembrane helix</keyword>
<proteinExistence type="predicted"/>
<dbReference type="PROSITE" id="PS51257">
    <property type="entry name" value="PROKAR_LIPOPROTEIN"/>
    <property type="match status" value="1"/>
</dbReference>
<comment type="caution">
    <text evidence="2">The sequence shown here is derived from an EMBL/GenBank/DDBJ whole genome shotgun (WGS) entry which is preliminary data.</text>
</comment>
<name>A0A0R2MCH7_9LACO</name>
<organism evidence="2 3">
    <name type="scientific">Lactiplantibacillus xiangfangensis</name>
    <dbReference type="NCBI Taxonomy" id="942150"/>
    <lineage>
        <taxon>Bacteria</taxon>
        <taxon>Bacillati</taxon>
        <taxon>Bacillota</taxon>
        <taxon>Bacilli</taxon>
        <taxon>Lactobacillales</taxon>
        <taxon>Lactobacillaceae</taxon>
        <taxon>Lactiplantibacillus</taxon>
    </lineage>
</organism>
<feature type="transmembrane region" description="Helical" evidence="1">
    <location>
        <begin position="35"/>
        <end position="55"/>
    </location>
</feature>
<dbReference type="RefSeq" id="WP_057707068.1">
    <property type="nucleotide sequence ID" value="NZ_JQCL01000080.1"/>
</dbReference>
<feature type="transmembrane region" description="Helical" evidence="1">
    <location>
        <begin position="7"/>
        <end position="29"/>
    </location>
</feature>
<dbReference type="PATRIC" id="fig|942150.3.peg.576"/>
<evidence type="ECO:0000256" key="1">
    <source>
        <dbReference type="SAM" id="Phobius"/>
    </source>
</evidence>
<dbReference type="Proteomes" id="UP000051783">
    <property type="component" value="Unassembled WGS sequence"/>
</dbReference>
<sequence>MKRLNNLWVTIVIGCFLNLLIGLAHWSGIVTSQKFAYLNLGVSATMILLVIISSLKTRPLRQLPAGIRERLMSAYIAAIFIALLTEWH</sequence>
<evidence type="ECO:0000313" key="2">
    <source>
        <dbReference type="EMBL" id="KRO08474.1"/>
    </source>
</evidence>
<evidence type="ECO:0000313" key="3">
    <source>
        <dbReference type="Proteomes" id="UP000051783"/>
    </source>
</evidence>
<dbReference type="AlphaFoldDB" id="A0A0R2MCH7"/>
<feature type="transmembrane region" description="Helical" evidence="1">
    <location>
        <begin position="67"/>
        <end position="85"/>
    </location>
</feature>
<accession>A0A0R2MCH7</accession>
<protein>
    <submittedName>
        <fullName evidence="2">Uncharacterized protein</fullName>
    </submittedName>
</protein>
<dbReference type="STRING" id="942150.IV64_GL000563"/>
<gene>
    <name evidence="2" type="ORF">IV64_GL000563</name>
</gene>
<dbReference type="EMBL" id="JQCL01000080">
    <property type="protein sequence ID" value="KRO08474.1"/>
    <property type="molecule type" value="Genomic_DNA"/>
</dbReference>
<keyword evidence="1" id="KW-0812">Transmembrane</keyword>
<reference evidence="2 3" key="1">
    <citation type="journal article" date="2015" name="Genome Announc.">
        <title>Expanding the biotechnology potential of lactobacilli through comparative genomics of 213 strains and associated genera.</title>
        <authorList>
            <person name="Sun Z."/>
            <person name="Harris H.M."/>
            <person name="McCann A."/>
            <person name="Guo C."/>
            <person name="Argimon S."/>
            <person name="Zhang W."/>
            <person name="Yang X."/>
            <person name="Jeffery I.B."/>
            <person name="Cooney J.C."/>
            <person name="Kagawa T.F."/>
            <person name="Liu W."/>
            <person name="Song Y."/>
            <person name="Salvetti E."/>
            <person name="Wrobel A."/>
            <person name="Rasinkangas P."/>
            <person name="Parkhill J."/>
            <person name="Rea M.C."/>
            <person name="O'Sullivan O."/>
            <person name="Ritari J."/>
            <person name="Douillard F.P."/>
            <person name="Paul Ross R."/>
            <person name="Yang R."/>
            <person name="Briner A.E."/>
            <person name="Felis G.E."/>
            <person name="de Vos W.M."/>
            <person name="Barrangou R."/>
            <person name="Klaenhammer T.R."/>
            <person name="Caufield P.W."/>
            <person name="Cui Y."/>
            <person name="Zhang H."/>
            <person name="O'Toole P.W."/>
        </authorList>
    </citation>
    <scope>NUCLEOTIDE SEQUENCE [LARGE SCALE GENOMIC DNA]</scope>
    <source>
        <strain evidence="2 3">LMG 26013</strain>
    </source>
</reference>